<dbReference type="STRING" id="1941349.STSP1_00459"/>
<dbReference type="KEGG" id="pbp:STSP1_00459"/>
<dbReference type="AlphaFoldDB" id="A0A1W6LJX0"/>
<feature type="signal peptide" evidence="1">
    <location>
        <begin position="1"/>
        <end position="23"/>
    </location>
</feature>
<reference evidence="3" key="1">
    <citation type="submission" date="2017-04" db="EMBL/GenBank/DDBJ databases">
        <title>Comparative genomics and description of representatives of a novel lineage of planctomycetes thriving in anoxic sediments.</title>
        <authorList>
            <person name="Spring S."/>
            <person name="Bunk B."/>
            <person name="Sproer C."/>
        </authorList>
    </citation>
    <scope>NUCLEOTIDE SEQUENCE [LARGE SCALE GENOMIC DNA]</scope>
    <source>
        <strain evidence="3">ST-PulAB-D4</strain>
    </source>
</reference>
<dbReference type="EMBL" id="CP021023">
    <property type="protein sequence ID" value="ARN56088.1"/>
    <property type="molecule type" value="Genomic_DNA"/>
</dbReference>
<evidence type="ECO:0000313" key="2">
    <source>
        <dbReference type="EMBL" id="ARN56088.1"/>
    </source>
</evidence>
<keyword evidence="1" id="KW-0732">Signal</keyword>
<accession>A0A1W6LJX0</accession>
<name>A0A1W6LJX0_9BACT</name>
<organism evidence="2 3">
    <name type="scientific">Sedimentisphaera salicampi</name>
    <dbReference type="NCBI Taxonomy" id="1941349"/>
    <lineage>
        <taxon>Bacteria</taxon>
        <taxon>Pseudomonadati</taxon>
        <taxon>Planctomycetota</taxon>
        <taxon>Phycisphaerae</taxon>
        <taxon>Sedimentisphaerales</taxon>
        <taxon>Sedimentisphaeraceae</taxon>
        <taxon>Sedimentisphaera</taxon>
    </lineage>
</organism>
<evidence type="ECO:0000313" key="3">
    <source>
        <dbReference type="Proteomes" id="UP000193334"/>
    </source>
</evidence>
<gene>
    <name evidence="2" type="ORF">STSP1_00459</name>
</gene>
<dbReference type="RefSeq" id="WP_085754803.1">
    <property type="nucleotide sequence ID" value="NZ_CP021023.1"/>
</dbReference>
<dbReference type="PROSITE" id="PS51257">
    <property type="entry name" value="PROKAR_LIPOPROTEIN"/>
    <property type="match status" value="1"/>
</dbReference>
<evidence type="ECO:0000256" key="1">
    <source>
        <dbReference type="SAM" id="SignalP"/>
    </source>
</evidence>
<feature type="chain" id="PRO_5010883268" description="Lipoprotein" evidence="1">
    <location>
        <begin position="24"/>
        <end position="190"/>
    </location>
</feature>
<protein>
    <recommendedName>
        <fullName evidence="4">Lipoprotein</fullName>
    </recommendedName>
</protein>
<sequence precursor="true">MKPESLKTRFSVFLKAITAAVIAAAIFAASGCSQGLRFEEPAEMSEAANNYNCSKKEAMNKLKEELEETGFKIDKFDTEKGYLLTAPLRGGQFFELWRRDNMTLQAAGYSNIQSIVRIGEFEFAEGSVQGNVLVKQLRIDKDYEGLISDINNVFTQRSGMLAGLELPKEGVEWSIVGRDKALEKRFLTCF</sequence>
<proteinExistence type="predicted"/>
<evidence type="ECO:0008006" key="4">
    <source>
        <dbReference type="Google" id="ProtNLM"/>
    </source>
</evidence>
<keyword evidence="3" id="KW-1185">Reference proteome</keyword>
<dbReference type="Proteomes" id="UP000193334">
    <property type="component" value="Chromosome"/>
</dbReference>